<protein>
    <submittedName>
        <fullName evidence="3">Drug/metabolite transporter (DMT)-like permease</fullName>
    </submittedName>
</protein>
<feature type="transmembrane region" description="Helical" evidence="2">
    <location>
        <begin position="269"/>
        <end position="287"/>
    </location>
</feature>
<dbReference type="Proteomes" id="UP000569951">
    <property type="component" value="Unassembled WGS sequence"/>
</dbReference>
<feature type="transmembrane region" description="Helical" evidence="2">
    <location>
        <begin position="70"/>
        <end position="89"/>
    </location>
</feature>
<evidence type="ECO:0000256" key="2">
    <source>
        <dbReference type="SAM" id="Phobius"/>
    </source>
</evidence>
<sequence length="334" mass="35366">MKTPASAVPLLLGLLAALFFSATLLLNRKMGLEGGDWGWMSSLRFVIMLPLLAVPVLLRREGAGLLRELRACPGVWLLWSTVGFGLFYAPFTLANTLMPAWLMGGTWQITILMGLLLSPLLYRDARRIIPRPALLISGVVVAGVVLTQIEHARSLHSPADLILGLLLTLVAAVAYPLGNRKIMLHLEERGLSLSVYQRVLGMTLASMPFWLLVAATAGARSGTPSGAEVLQSGLIALSSGVIATLLFFRATDLARSNATALASVEATQAAEVVFALLGEVLLLSAAWPGPLASLGLAVVVVGIVAYSTLLRPPAGSAPQPAPDPRPHREQEAVP</sequence>
<accession>A0A841I272</accession>
<dbReference type="RefSeq" id="WP_183988130.1">
    <property type="nucleotide sequence ID" value="NZ_JACHHG010000011.1"/>
</dbReference>
<feature type="transmembrane region" description="Helical" evidence="2">
    <location>
        <begin position="161"/>
        <end position="178"/>
    </location>
</feature>
<reference evidence="3 4" key="1">
    <citation type="submission" date="2020-08" db="EMBL/GenBank/DDBJ databases">
        <title>Genomic Encyclopedia of Type Strains, Phase IV (KMG-IV): sequencing the most valuable type-strain genomes for metagenomic binning, comparative biology and taxonomic classification.</title>
        <authorList>
            <person name="Goeker M."/>
        </authorList>
    </citation>
    <scope>NUCLEOTIDE SEQUENCE [LARGE SCALE GENOMIC DNA]</scope>
    <source>
        <strain evidence="3 4">DSM 21458</strain>
    </source>
</reference>
<feature type="transmembrane region" description="Helical" evidence="2">
    <location>
        <begin position="37"/>
        <end position="58"/>
    </location>
</feature>
<feature type="transmembrane region" description="Helical" evidence="2">
    <location>
        <begin position="199"/>
        <end position="217"/>
    </location>
</feature>
<feature type="compositionally biased region" description="Basic and acidic residues" evidence="1">
    <location>
        <begin position="324"/>
        <end position="334"/>
    </location>
</feature>
<feature type="transmembrane region" description="Helical" evidence="2">
    <location>
        <begin position="101"/>
        <end position="121"/>
    </location>
</feature>
<proteinExistence type="predicted"/>
<gene>
    <name evidence="3" type="ORF">HNR42_002814</name>
</gene>
<feature type="transmembrane region" description="Helical" evidence="2">
    <location>
        <begin position="133"/>
        <end position="149"/>
    </location>
</feature>
<comment type="caution">
    <text evidence="3">The sequence shown here is derived from an EMBL/GenBank/DDBJ whole genome shotgun (WGS) entry which is preliminary data.</text>
</comment>
<dbReference type="AlphaFoldDB" id="A0A841I272"/>
<name>A0A841I272_9DEIO</name>
<keyword evidence="2" id="KW-1133">Transmembrane helix</keyword>
<feature type="transmembrane region" description="Helical" evidence="2">
    <location>
        <begin position="229"/>
        <end position="248"/>
    </location>
</feature>
<keyword evidence="2" id="KW-0812">Transmembrane</keyword>
<keyword evidence="2" id="KW-0472">Membrane</keyword>
<feature type="region of interest" description="Disordered" evidence="1">
    <location>
        <begin position="313"/>
        <end position="334"/>
    </location>
</feature>
<dbReference type="Pfam" id="PF13536">
    <property type="entry name" value="EmrE"/>
    <property type="match status" value="1"/>
</dbReference>
<organism evidence="3 4">
    <name type="scientific">Deinobacterium chartae</name>
    <dbReference type="NCBI Taxonomy" id="521158"/>
    <lineage>
        <taxon>Bacteria</taxon>
        <taxon>Thermotogati</taxon>
        <taxon>Deinococcota</taxon>
        <taxon>Deinococci</taxon>
        <taxon>Deinococcales</taxon>
        <taxon>Deinococcaceae</taxon>
        <taxon>Deinobacterium</taxon>
    </lineage>
</organism>
<evidence type="ECO:0000256" key="1">
    <source>
        <dbReference type="SAM" id="MobiDB-lite"/>
    </source>
</evidence>
<feature type="transmembrane region" description="Helical" evidence="2">
    <location>
        <begin position="293"/>
        <end position="310"/>
    </location>
</feature>
<evidence type="ECO:0000313" key="4">
    <source>
        <dbReference type="Proteomes" id="UP000569951"/>
    </source>
</evidence>
<dbReference type="EMBL" id="JACHHG010000011">
    <property type="protein sequence ID" value="MBB6099373.1"/>
    <property type="molecule type" value="Genomic_DNA"/>
</dbReference>
<keyword evidence="4" id="KW-1185">Reference proteome</keyword>
<dbReference type="InterPro" id="IPR032713">
    <property type="entry name" value="EmrE"/>
</dbReference>
<evidence type="ECO:0000313" key="3">
    <source>
        <dbReference type="EMBL" id="MBB6099373.1"/>
    </source>
</evidence>